<proteinExistence type="predicted"/>
<gene>
    <name evidence="2" type="ORF">H9754_00810</name>
</gene>
<dbReference type="InterPro" id="IPR011855">
    <property type="entry name" value="Phgtail_TP901_1"/>
</dbReference>
<dbReference type="InterPro" id="IPR022363">
    <property type="entry name" value="Phage_TP901-1_major-tail"/>
</dbReference>
<evidence type="ECO:0000313" key="2">
    <source>
        <dbReference type="EMBL" id="HJC49115.1"/>
    </source>
</evidence>
<dbReference type="NCBIfam" id="TIGR02126">
    <property type="entry name" value="phgtail_TP901_1"/>
    <property type="match status" value="1"/>
</dbReference>
<protein>
    <submittedName>
        <fullName evidence="2">Phage major tail protein, TP901-1 family</fullName>
    </submittedName>
</protein>
<feature type="region of interest" description="Disordered" evidence="1">
    <location>
        <begin position="44"/>
        <end position="65"/>
    </location>
</feature>
<name>A0A9D2PGM1_9FIRM</name>
<accession>A0A9D2PGM1</accession>
<comment type="caution">
    <text evidence="2">The sequence shown here is derived from an EMBL/GenBank/DDBJ whole genome shotgun (WGS) entry which is preliminary data.</text>
</comment>
<sequence length="176" mass="19025">MFRMFRLQMFAEAIAGTKIVYLYRLLSKQATGSATGIAFATENGRTKSKDSNSTATKDGSVRTPGVAEGEITSTSLLAQGDTLLDDLEKAMDNNELVEVWEVNLAEPAEEGDNKFKAKYFQGYLTEKEITSNAEDNVEVSLTFGLQGDGADGEATVTQAQQEIAAYVFKDTQPTGA</sequence>
<reference evidence="2" key="2">
    <citation type="submission" date="2021-04" db="EMBL/GenBank/DDBJ databases">
        <authorList>
            <person name="Gilroy R."/>
        </authorList>
    </citation>
    <scope>NUCLEOTIDE SEQUENCE</scope>
    <source>
        <strain evidence="2">ChiSjej3B21-8574</strain>
    </source>
</reference>
<dbReference type="Pfam" id="PF06199">
    <property type="entry name" value="Phage_tail_2"/>
    <property type="match status" value="1"/>
</dbReference>
<dbReference type="AlphaFoldDB" id="A0A9D2PGM1"/>
<dbReference type="PRINTS" id="PR01999">
    <property type="entry name" value="MTP2LACTO"/>
</dbReference>
<dbReference type="EMBL" id="DWWD01000005">
    <property type="protein sequence ID" value="HJC49115.1"/>
    <property type="molecule type" value="Genomic_DNA"/>
</dbReference>
<organism evidence="2 3">
    <name type="scientific">Candidatus Anaerostipes avistercoris</name>
    <dbReference type="NCBI Taxonomy" id="2838462"/>
    <lineage>
        <taxon>Bacteria</taxon>
        <taxon>Bacillati</taxon>
        <taxon>Bacillota</taxon>
        <taxon>Clostridia</taxon>
        <taxon>Lachnospirales</taxon>
        <taxon>Lachnospiraceae</taxon>
        <taxon>Anaerostipes</taxon>
    </lineage>
</organism>
<reference evidence="2" key="1">
    <citation type="journal article" date="2021" name="PeerJ">
        <title>Extensive microbial diversity within the chicken gut microbiome revealed by metagenomics and culture.</title>
        <authorList>
            <person name="Gilroy R."/>
            <person name="Ravi A."/>
            <person name="Getino M."/>
            <person name="Pursley I."/>
            <person name="Horton D.L."/>
            <person name="Alikhan N.F."/>
            <person name="Baker D."/>
            <person name="Gharbi K."/>
            <person name="Hall N."/>
            <person name="Watson M."/>
            <person name="Adriaenssens E.M."/>
            <person name="Foster-Nyarko E."/>
            <person name="Jarju S."/>
            <person name="Secka A."/>
            <person name="Antonio M."/>
            <person name="Oren A."/>
            <person name="Chaudhuri R.R."/>
            <person name="La Ragione R."/>
            <person name="Hildebrand F."/>
            <person name="Pallen M.J."/>
        </authorList>
    </citation>
    <scope>NUCLEOTIDE SEQUENCE</scope>
    <source>
        <strain evidence="2">ChiSjej3B21-8574</strain>
    </source>
</reference>
<evidence type="ECO:0000313" key="3">
    <source>
        <dbReference type="Proteomes" id="UP000823904"/>
    </source>
</evidence>
<dbReference type="Proteomes" id="UP000823904">
    <property type="component" value="Unassembled WGS sequence"/>
</dbReference>
<evidence type="ECO:0000256" key="1">
    <source>
        <dbReference type="SAM" id="MobiDB-lite"/>
    </source>
</evidence>
<dbReference type="InterPro" id="IPR022345">
    <property type="entry name" value="Phage_69_Orf23_MTP"/>
</dbReference>
<dbReference type="PRINTS" id="PR01997">
    <property type="entry name" value="MTP2FAMILY"/>
</dbReference>